<name>A0ABT8GPE3_9BACL</name>
<protein>
    <submittedName>
        <fullName evidence="2">DUF1189 family protein</fullName>
    </submittedName>
</protein>
<dbReference type="EMBL" id="JAUHTQ010000004">
    <property type="protein sequence ID" value="MDN4493273.1"/>
    <property type="molecule type" value="Genomic_DNA"/>
</dbReference>
<sequence>MVKHSQLIIDSLVHPKKLAAYRLLTIGKTIQYVFLLIAVVTIYSFFQFLTGVTETSYNFTGLTEYVKDIQWLLYPFAFVLLTLTSTILIFIRVSIYAFVGVILLKVMHRRGEYRHMWRTAALAITWSTLLTVLLSILKISSIVSTILGILITIILLILASTKYPKIPKK</sequence>
<gene>
    <name evidence="2" type="ORF">QYB95_06985</name>
</gene>
<feature type="transmembrane region" description="Helical" evidence="1">
    <location>
        <begin position="142"/>
        <end position="159"/>
    </location>
</feature>
<keyword evidence="1" id="KW-1133">Transmembrane helix</keyword>
<comment type="caution">
    <text evidence="2">The sequence shown here is derived from an EMBL/GenBank/DDBJ whole genome shotgun (WGS) entry which is preliminary data.</text>
</comment>
<organism evidence="2 3">
    <name type="scientific">Ureibacillus aquaedulcis</name>
    <dbReference type="NCBI Taxonomy" id="3058421"/>
    <lineage>
        <taxon>Bacteria</taxon>
        <taxon>Bacillati</taxon>
        <taxon>Bacillota</taxon>
        <taxon>Bacilli</taxon>
        <taxon>Bacillales</taxon>
        <taxon>Caryophanaceae</taxon>
        <taxon>Ureibacillus</taxon>
    </lineage>
</organism>
<proteinExistence type="predicted"/>
<dbReference type="Proteomes" id="UP001172743">
    <property type="component" value="Unassembled WGS sequence"/>
</dbReference>
<feature type="transmembrane region" description="Helical" evidence="1">
    <location>
        <begin position="72"/>
        <end position="104"/>
    </location>
</feature>
<feature type="transmembrane region" description="Helical" evidence="1">
    <location>
        <begin position="116"/>
        <end position="136"/>
    </location>
</feature>
<keyword evidence="3" id="KW-1185">Reference proteome</keyword>
<evidence type="ECO:0000313" key="2">
    <source>
        <dbReference type="EMBL" id="MDN4493273.1"/>
    </source>
</evidence>
<accession>A0ABT8GPE3</accession>
<feature type="transmembrane region" description="Helical" evidence="1">
    <location>
        <begin position="32"/>
        <end position="52"/>
    </location>
</feature>
<keyword evidence="1" id="KW-0472">Membrane</keyword>
<evidence type="ECO:0000256" key="1">
    <source>
        <dbReference type="SAM" id="Phobius"/>
    </source>
</evidence>
<keyword evidence="1" id="KW-0812">Transmembrane</keyword>
<evidence type="ECO:0000313" key="3">
    <source>
        <dbReference type="Proteomes" id="UP001172743"/>
    </source>
</evidence>
<dbReference type="RefSeq" id="WP_301137574.1">
    <property type="nucleotide sequence ID" value="NZ_JAUHTQ010000004.1"/>
</dbReference>
<dbReference type="Pfam" id="PF06691">
    <property type="entry name" value="DUF1189"/>
    <property type="match status" value="1"/>
</dbReference>
<reference evidence="2" key="1">
    <citation type="submission" date="2023-07" db="EMBL/GenBank/DDBJ databases">
        <title>Ureibacillus sp. isolated from freshwater well.</title>
        <authorList>
            <person name="Kirdat K."/>
            <person name="Bhatt A."/>
            <person name="Teware R."/>
            <person name="Bhavsar Y."/>
            <person name="Yadav A."/>
        </authorList>
    </citation>
    <scope>NUCLEOTIDE SEQUENCE</scope>
    <source>
        <strain evidence="2">BA0131</strain>
    </source>
</reference>
<dbReference type="InterPro" id="IPR009574">
    <property type="entry name" value="DUF1189"/>
</dbReference>